<dbReference type="InterPro" id="IPR050567">
    <property type="entry name" value="Mitochondrial_Carrier"/>
</dbReference>
<dbReference type="GO" id="GO:0031966">
    <property type="term" value="C:mitochondrial membrane"/>
    <property type="evidence" value="ECO:0007669"/>
    <property type="project" value="UniProtKB-SubCell"/>
</dbReference>
<feature type="repeat" description="Solcar" evidence="9">
    <location>
        <begin position="17"/>
        <end position="103"/>
    </location>
</feature>
<evidence type="ECO:0000256" key="7">
    <source>
        <dbReference type="ARBA" id="ARBA00023128"/>
    </source>
</evidence>
<keyword evidence="7" id="KW-0496">Mitochondrion</keyword>
<evidence type="ECO:0000256" key="4">
    <source>
        <dbReference type="ARBA" id="ARBA00022692"/>
    </source>
</evidence>
<keyword evidence="5" id="KW-0677">Repeat</keyword>
<dbReference type="SUPFAM" id="SSF103506">
    <property type="entry name" value="Mitochondrial carrier"/>
    <property type="match status" value="1"/>
</dbReference>
<keyword evidence="12" id="KW-1185">Reference proteome</keyword>
<dbReference type="InterPro" id="IPR018108">
    <property type="entry name" value="MCP_transmembrane"/>
</dbReference>
<comment type="subcellular location">
    <subcellularLocation>
        <location evidence="1">Mitochondrion membrane</location>
        <topology evidence="1">Multi-pass membrane protein</topology>
    </subcellularLocation>
</comment>
<dbReference type="STRING" id="33097.A0A150FZM3"/>
<evidence type="ECO:0000256" key="3">
    <source>
        <dbReference type="ARBA" id="ARBA00022448"/>
    </source>
</evidence>
<feature type="repeat" description="Solcar" evidence="9">
    <location>
        <begin position="239"/>
        <end position="326"/>
    </location>
</feature>
<dbReference type="GO" id="GO:0000064">
    <property type="term" value="F:L-ornithine transmembrane transporter activity"/>
    <property type="evidence" value="ECO:0007669"/>
    <property type="project" value="TreeGrafter"/>
</dbReference>
<sequence length="329" mass="34637">MQHGEQGLGQSPPAALSAAGRELLAGFAAGAANVTSGYPFDTIKVRLQSAAPGQYRGALHCLREVARREGLRRGLFRGMSSPLLGGTAETGVNYLCRMQQSGSAARYPGGPLQCLREVVAQEGGMLRGLMRGLGATLAREVPGNALFFTVYEALRQRLKLGAGIPVADGAPSSGGHWLQPQACANAGLSSLPCRVAAVGIGSSGFTGGPRQASLPYQPYQVRYDPFLHQLQLAAGRTAQEAALAILCGGTAGTVMWAAVIPIDTAKTRIQTATPGSAWDVGLRQHWRMLWREGGLASLYAGLTPTLARAFPANACQWLAWEVAMRGLRD</sequence>
<evidence type="ECO:0000313" key="12">
    <source>
        <dbReference type="Proteomes" id="UP000075714"/>
    </source>
</evidence>
<keyword evidence="4 9" id="KW-0812">Transmembrane</keyword>
<dbReference type="Proteomes" id="UP000075714">
    <property type="component" value="Unassembled WGS sequence"/>
</dbReference>
<evidence type="ECO:0000313" key="11">
    <source>
        <dbReference type="EMBL" id="KXZ43066.1"/>
    </source>
</evidence>
<keyword evidence="3 10" id="KW-0813">Transport</keyword>
<protein>
    <submittedName>
        <fullName evidence="11">Uncharacterized protein</fullName>
    </submittedName>
</protein>
<reference evidence="12" key="1">
    <citation type="journal article" date="2016" name="Nat. Commun.">
        <title>The Gonium pectorale genome demonstrates co-option of cell cycle regulation during the evolution of multicellularity.</title>
        <authorList>
            <person name="Hanschen E.R."/>
            <person name="Marriage T.N."/>
            <person name="Ferris P.J."/>
            <person name="Hamaji T."/>
            <person name="Toyoda A."/>
            <person name="Fujiyama A."/>
            <person name="Neme R."/>
            <person name="Noguchi H."/>
            <person name="Minakuchi Y."/>
            <person name="Suzuki M."/>
            <person name="Kawai-Toyooka H."/>
            <person name="Smith D.R."/>
            <person name="Sparks H."/>
            <person name="Anderson J."/>
            <person name="Bakaric R."/>
            <person name="Luria V."/>
            <person name="Karger A."/>
            <person name="Kirschner M.W."/>
            <person name="Durand P.M."/>
            <person name="Michod R.E."/>
            <person name="Nozaki H."/>
            <person name="Olson B.J."/>
        </authorList>
    </citation>
    <scope>NUCLEOTIDE SEQUENCE [LARGE SCALE GENOMIC DNA]</scope>
    <source>
        <strain evidence="12">NIES-2863</strain>
    </source>
</reference>
<dbReference type="GO" id="GO:1990575">
    <property type="term" value="P:mitochondrial L-ornithine transmembrane transport"/>
    <property type="evidence" value="ECO:0007669"/>
    <property type="project" value="TreeGrafter"/>
</dbReference>
<keyword evidence="8 9" id="KW-0472">Membrane</keyword>
<evidence type="ECO:0000256" key="5">
    <source>
        <dbReference type="ARBA" id="ARBA00022737"/>
    </source>
</evidence>
<dbReference type="PANTHER" id="PTHR45624">
    <property type="entry name" value="MITOCHONDRIAL BASIC AMINO ACIDS TRANSPORTER-RELATED"/>
    <property type="match status" value="1"/>
</dbReference>
<comment type="caution">
    <text evidence="11">The sequence shown here is derived from an EMBL/GenBank/DDBJ whole genome shotgun (WGS) entry which is preliminary data.</text>
</comment>
<evidence type="ECO:0000256" key="2">
    <source>
        <dbReference type="ARBA" id="ARBA00006375"/>
    </source>
</evidence>
<dbReference type="Pfam" id="PF00153">
    <property type="entry name" value="Mito_carr"/>
    <property type="match status" value="3"/>
</dbReference>
<name>A0A150FZM3_GONPE</name>
<evidence type="ECO:0000256" key="6">
    <source>
        <dbReference type="ARBA" id="ARBA00022989"/>
    </source>
</evidence>
<proteinExistence type="inferred from homology"/>
<keyword evidence="6" id="KW-1133">Transmembrane helix</keyword>
<comment type="similarity">
    <text evidence="2 10">Belongs to the mitochondrial carrier (TC 2.A.29) family.</text>
</comment>
<dbReference type="OrthoDB" id="14252at2759"/>
<evidence type="ECO:0000256" key="10">
    <source>
        <dbReference type="RuleBase" id="RU000488"/>
    </source>
</evidence>
<dbReference type="PROSITE" id="PS50920">
    <property type="entry name" value="SOLCAR"/>
    <property type="match status" value="2"/>
</dbReference>
<evidence type="ECO:0000256" key="8">
    <source>
        <dbReference type="ARBA" id="ARBA00023136"/>
    </source>
</evidence>
<dbReference type="InterPro" id="IPR023395">
    <property type="entry name" value="MCP_dom_sf"/>
</dbReference>
<evidence type="ECO:0000256" key="9">
    <source>
        <dbReference type="PROSITE-ProRule" id="PRU00282"/>
    </source>
</evidence>
<evidence type="ECO:0000256" key="1">
    <source>
        <dbReference type="ARBA" id="ARBA00004225"/>
    </source>
</evidence>
<dbReference type="EMBL" id="LSYV01000105">
    <property type="protein sequence ID" value="KXZ43066.1"/>
    <property type="molecule type" value="Genomic_DNA"/>
</dbReference>
<dbReference type="Gene3D" id="1.50.40.10">
    <property type="entry name" value="Mitochondrial carrier domain"/>
    <property type="match status" value="2"/>
</dbReference>
<accession>A0A150FZM3</accession>
<gene>
    <name evidence="11" type="ORF">GPECTOR_105g98</name>
</gene>
<dbReference type="PANTHER" id="PTHR45624:SF12">
    <property type="entry name" value="MITOCHONDRIAL ORNITHINE TRANSPORTER 1"/>
    <property type="match status" value="1"/>
</dbReference>
<dbReference type="AlphaFoldDB" id="A0A150FZM3"/>
<organism evidence="11 12">
    <name type="scientific">Gonium pectorale</name>
    <name type="common">Green alga</name>
    <dbReference type="NCBI Taxonomy" id="33097"/>
    <lineage>
        <taxon>Eukaryota</taxon>
        <taxon>Viridiplantae</taxon>
        <taxon>Chlorophyta</taxon>
        <taxon>core chlorophytes</taxon>
        <taxon>Chlorophyceae</taxon>
        <taxon>CS clade</taxon>
        <taxon>Chlamydomonadales</taxon>
        <taxon>Volvocaceae</taxon>
        <taxon>Gonium</taxon>
    </lineage>
</organism>